<evidence type="ECO:0000256" key="3">
    <source>
        <dbReference type="PROSITE-ProRule" id="PRU00023"/>
    </source>
</evidence>
<dbReference type="SMART" id="SM00248">
    <property type="entry name" value="ANK"/>
    <property type="match status" value="3"/>
</dbReference>
<evidence type="ECO:0000313" key="4">
    <source>
        <dbReference type="EMBL" id="KAL1275280.1"/>
    </source>
</evidence>
<dbReference type="InterPro" id="IPR002110">
    <property type="entry name" value="Ankyrin_rpt"/>
</dbReference>
<keyword evidence="2 3" id="KW-0040">ANK repeat</keyword>
<dbReference type="SUPFAM" id="SSF48403">
    <property type="entry name" value="Ankyrin repeat"/>
    <property type="match status" value="1"/>
</dbReference>
<keyword evidence="1" id="KW-0677">Repeat</keyword>
<evidence type="ECO:0000256" key="2">
    <source>
        <dbReference type="ARBA" id="ARBA00023043"/>
    </source>
</evidence>
<feature type="repeat" description="ANK" evidence="3">
    <location>
        <begin position="108"/>
        <end position="140"/>
    </location>
</feature>
<dbReference type="Gene3D" id="1.25.40.20">
    <property type="entry name" value="Ankyrin repeat-containing domain"/>
    <property type="match status" value="1"/>
</dbReference>
<dbReference type="PROSITE" id="PS50297">
    <property type="entry name" value="ANK_REP_REGION"/>
    <property type="match status" value="2"/>
</dbReference>
<dbReference type="PANTHER" id="PTHR24171:SF8">
    <property type="entry name" value="BRCA1-ASSOCIATED RING DOMAIN PROTEIN 1"/>
    <property type="match status" value="1"/>
</dbReference>
<evidence type="ECO:0008006" key="6">
    <source>
        <dbReference type="Google" id="ProtNLM"/>
    </source>
</evidence>
<dbReference type="InterPro" id="IPR036770">
    <property type="entry name" value="Ankyrin_rpt-contain_sf"/>
</dbReference>
<dbReference type="PRINTS" id="PR01415">
    <property type="entry name" value="ANKYRIN"/>
</dbReference>
<keyword evidence="5" id="KW-1185">Reference proteome</keyword>
<dbReference type="PROSITE" id="PS50088">
    <property type="entry name" value="ANK_REPEAT"/>
    <property type="match status" value="2"/>
</dbReference>
<dbReference type="PANTHER" id="PTHR24171">
    <property type="entry name" value="ANKYRIN REPEAT DOMAIN-CONTAINING PROTEIN 39-RELATED"/>
    <property type="match status" value="1"/>
</dbReference>
<organism evidence="4 5">
    <name type="scientific">Cirrhinus molitorella</name>
    <name type="common">mud carp</name>
    <dbReference type="NCBI Taxonomy" id="172907"/>
    <lineage>
        <taxon>Eukaryota</taxon>
        <taxon>Metazoa</taxon>
        <taxon>Chordata</taxon>
        <taxon>Craniata</taxon>
        <taxon>Vertebrata</taxon>
        <taxon>Euteleostomi</taxon>
        <taxon>Actinopterygii</taxon>
        <taxon>Neopterygii</taxon>
        <taxon>Teleostei</taxon>
        <taxon>Ostariophysi</taxon>
        <taxon>Cypriniformes</taxon>
        <taxon>Cyprinidae</taxon>
        <taxon>Labeoninae</taxon>
        <taxon>Labeonini</taxon>
        <taxon>Cirrhinus</taxon>
    </lineage>
</organism>
<evidence type="ECO:0000313" key="5">
    <source>
        <dbReference type="Proteomes" id="UP001558613"/>
    </source>
</evidence>
<accession>A0ABR3NE90</accession>
<dbReference type="Pfam" id="PF12796">
    <property type="entry name" value="Ank_2"/>
    <property type="match status" value="1"/>
</dbReference>
<dbReference type="EMBL" id="JAYMGO010000004">
    <property type="protein sequence ID" value="KAL1275280.1"/>
    <property type="molecule type" value="Genomic_DNA"/>
</dbReference>
<proteinExistence type="predicted"/>
<feature type="repeat" description="ANK" evidence="3">
    <location>
        <begin position="141"/>
        <end position="173"/>
    </location>
</feature>
<dbReference type="Proteomes" id="UP001558613">
    <property type="component" value="Unassembled WGS sequence"/>
</dbReference>
<reference evidence="4 5" key="1">
    <citation type="submission" date="2023-09" db="EMBL/GenBank/DDBJ databases">
        <authorList>
            <person name="Wang M."/>
        </authorList>
    </citation>
    <scope>NUCLEOTIDE SEQUENCE [LARGE SCALE GENOMIC DNA]</scope>
    <source>
        <strain evidence="4">GT-2023</strain>
        <tissue evidence="4">Liver</tissue>
    </source>
</reference>
<sequence>MRPAKALRGPRELKPPHIITAAAQAAATRLMGGEQLLSWALPAFARLTLQFRRIPSVSDHKLSVKSEKHPEPGDMGDKELMWALKNGDLDEVKGLLVKAEDVNRTLEGGRKPLHYAADCGQTEMLEFLLSKGADVNAPDKHGITPLLSATYEGHVSCVKILLEKGADKERKGPDGLSAFEAAESEAIRDLLKVRSILPEKCSLGNRCLLDFY</sequence>
<comment type="caution">
    <text evidence="4">The sequence shown here is derived from an EMBL/GenBank/DDBJ whole genome shotgun (WGS) entry which is preliminary data.</text>
</comment>
<protein>
    <recommendedName>
        <fullName evidence="6">Myotrophin</fullName>
    </recommendedName>
</protein>
<gene>
    <name evidence="4" type="ORF">QQF64_034903</name>
</gene>
<name>A0ABR3NE90_9TELE</name>
<evidence type="ECO:0000256" key="1">
    <source>
        <dbReference type="ARBA" id="ARBA00022737"/>
    </source>
</evidence>